<dbReference type="Pfam" id="PF08486">
    <property type="entry name" value="SpoIID"/>
    <property type="match status" value="1"/>
</dbReference>
<dbReference type="EMBL" id="FMJE01000007">
    <property type="protein sequence ID" value="SCM83552.1"/>
    <property type="molecule type" value="Genomic_DNA"/>
</dbReference>
<evidence type="ECO:0000259" key="2">
    <source>
        <dbReference type="Pfam" id="PF08486"/>
    </source>
</evidence>
<reference evidence="3" key="1">
    <citation type="submission" date="2016-08" db="EMBL/GenBank/DDBJ databases">
        <authorList>
            <person name="Seilhamer J.J."/>
        </authorList>
    </citation>
    <scope>NUCLEOTIDE SEQUENCE</scope>
    <source>
        <strain evidence="3">86</strain>
    </source>
</reference>
<keyword evidence="1" id="KW-0472">Membrane</keyword>
<keyword evidence="1" id="KW-1133">Transmembrane helix</keyword>
<dbReference type="InterPro" id="IPR013693">
    <property type="entry name" value="SpoIID/LytB_N"/>
</dbReference>
<evidence type="ECO:0000256" key="1">
    <source>
        <dbReference type="SAM" id="Phobius"/>
    </source>
</evidence>
<dbReference type="NCBIfam" id="TIGR02669">
    <property type="entry name" value="SpoIID_LytB"/>
    <property type="match status" value="1"/>
</dbReference>
<dbReference type="InterPro" id="IPR014225">
    <property type="entry name" value="Spore_II_D_firmicutes"/>
</dbReference>
<organism evidence="3">
    <name type="scientific">uncultured Sporomusa sp</name>
    <dbReference type="NCBI Taxonomy" id="307249"/>
    <lineage>
        <taxon>Bacteria</taxon>
        <taxon>Bacillati</taxon>
        <taxon>Bacillota</taxon>
        <taxon>Negativicutes</taxon>
        <taxon>Selenomonadales</taxon>
        <taxon>Sporomusaceae</taxon>
        <taxon>Sporomusa</taxon>
        <taxon>environmental samples</taxon>
    </lineage>
</organism>
<feature type="transmembrane region" description="Helical" evidence="1">
    <location>
        <begin position="60"/>
        <end position="84"/>
    </location>
</feature>
<name>A0A212M167_9FIRM</name>
<proteinExistence type="predicted"/>
<dbReference type="NCBIfam" id="TIGR02870">
    <property type="entry name" value="spore_II_D"/>
    <property type="match status" value="1"/>
</dbReference>
<dbReference type="InterPro" id="IPR013486">
    <property type="entry name" value="SpoIID/LytB"/>
</dbReference>
<dbReference type="AlphaFoldDB" id="A0A212M167"/>
<protein>
    <submittedName>
        <fullName evidence="3">Stage II sporulation protein D</fullName>
    </submittedName>
</protein>
<sequence>MPSLRRTQRGSLFVFRICSYLQACLHIIKVDLASGGAGESPDNAENKGKMAPGVSSVRYVVLYGIVLVILSVVAIPSVVVLGLYDWNKEKAAINQPFAYRGEDITIKVYMHEINQIVSMNLEDYIKGVIAAEMPAEFELEALKAQAVAARTYAVKHMAIFGGTGSAEHPGADVTTDYKDSQAWLDETRLRVKWGANYGKYWRKINQAVDQTRGLILTYNGEPINAVFHSTSGERTASAKEVWGFDYPYLQSVACTWDRQSPRYQETKEITFAELEGRLGADAGIMAALQSGDSTAIAGIIDRTDSGRVNKVRIGAKTLTGQEIRQKLELRSTNFTVEPAADKLVFKTIGYGHGVGLCQYGANGQAKENRDFRQILTYYYTGAGIRNIFGS</sequence>
<dbReference type="RefSeq" id="WP_288185943.1">
    <property type="nucleotide sequence ID" value="NZ_LT608335.1"/>
</dbReference>
<evidence type="ECO:0000313" key="3">
    <source>
        <dbReference type="EMBL" id="SCM83552.1"/>
    </source>
</evidence>
<gene>
    <name evidence="3" type="primary">spoIID</name>
    <name evidence="3" type="ORF">KL86SPO_70410</name>
</gene>
<dbReference type="InterPro" id="IPR051922">
    <property type="entry name" value="Bact_Sporulation_Assoc"/>
</dbReference>
<keyword evidence="1" id="KW-0812">Transmembrane</keyword>
<dbReference type="PANTHER" id="PTHR30032:SF4">
    <property type="entry name" value="AMIDASE ENHANCER"/>
    <property type="match status" value="1"/>
</dbReference>
<accession>A0A212M167</accession>
<feature type="domain" description="Sporulation stage II protein D amidase enhancer LytB N-terminal" evidence="2">
    <location>
        <begin position="110"/>
        <end position="218"/>
    </location>
</feature>
<dbReference type="GO" id="GO:0030435">
    <property type="term" value="P:sporulation resulting in formation of a cellular spore"/>
    <property type="evidence" value="ECO:0007669"/>
    <property type="project" value="InterPro"/>
</dbReference>
<dbReference type="GO" id="GO:0030288">
    <property type="term" value="C:outer membrane-bounded periplasmic space"/>
    <property type="evidence" value="ECO:0007669"/>
    <property type="project" value="TreeGrafter"/>
</dbReference>
<dbReference type="PANTHER" id="PTHR30032">
    <property type="entry name" value="N-ACETYLMURAMOYL-L-ALANINE AMIDASE-RELATED"/>
    <property type="match status" value="1"/>
</dbReference>